<evidence type="ECO:0000256" key="2">
    <source>
        <dbReference type="ARBA" id="ARBA00007261"/>
    </source>
</evidence>
<name>A0A098YU03_9BACT</name>
<feature type="domain" description="Peptidase M16 N-terminal" evidence="9">
    <location>
        <begin position="52"/>
        <end position="177"/>
    </location>
</feature>
<dbReference type="Gene3D" id="3.30.830.10">
    <property type="entry name" value="Metalloenzyme, LuxS/M16 peptidase-like"/>
    <property type="match status" value="3"/>
</dbReference>
<evidence type="ECO:0000256" key="4">
    <source>
        <dbReference type="ARBA" id="ARBA00022723"/>
    </source>
</evidence>
<dbReference type="EMBL" id="JRPQ01000054">
    <property type="protein sequence ID" value="KGI22791.1"/>
    <property type="molecule type" value="Genomic_DNA"/>
</dbReference>
<dbReference type="PANTHER" id="PTHR43690:SF17">
    <property type="entry name" value="PROTEIN YHJJ"/>
    <property type="match status" value="1"/>
</dbReference>
<dbReference type="InterPro" id="IPR050626">
    <property type="entry name" value="Peptidase_M16"/>
</dbReference>
<evidence type="ECO:0000313" key="11">
    <source>
        <dbReference type="EMBL" id="KGI22791.1"/>
    </source>
</evidence>
<dbReference type="GO" id="GO:0006508">
    <property type="term" value="P:proteolysis"/>
    <property type="evidence" value="ECO:0007669"/>
    <property type="project" value="UniProtKB-KW"/>
</dbReference>
<dbReference type="InterPro" id="IPR001431">
    <property type="entry name" value="Pept_M16_Zn_BS"/>
</dbReference>
<dbReference type="RefSeq" id="WP_036926155.1">
    <property type="nucleotide sequence ID" value="NZ_JRPQ01000054.1"/>
</dbReference>
<dbReference type="Pfam" id="PF00675">
    <property type="entry name" value="Peptidase_M16"/>
    <property type="match status" value="1"/>
</dbReference>
<dbReference type="InterPro" id="IPR011765">
    <property type="entry name" value="Pept_M16_N"/>
</dbReference>
<evidence type="ECO:0000256" key="5">
    <source>
        <dbReference type="ARBA" id="ARBA00022801"/>
    </source>
</evidence>
<dbReference type="OrthoDB" id="9811314at2"/>
<protein>
    <submittedName>
        <fullName evidence="11">Peptidase M16</fullName>
    </submittedName>
</protein>
<gene>
    <name evidence="11" type="ORF">HMPREF9304_02300</name>
</gene>
<feature type="domain" description="Peptidase M16 C-terminal" evidence="10">
    <location>
        <begin position="209"/>
        <end position="379"/>
    </location>
</feature>
<dbReference type="Pfam" id="PF05193">
    <property type="entry name" value="Peptidase_M16_C"/>
    <property type="match status" value="2"/>
</dbReference>
<organism evidence="11 12">
    <name type="scientific">Hoylesella timonensis S9-PR14</name>
    <dbReference type="NCBI Taxonomy" id="1401062"/>
    <lineage>
        <taxon>Bacteria</taxon>
        <taxon>Pseudomonadati</taxon>
        <taxon>Bacteroidota</taxon>
        <taxon>Bacteroidia</taxon>
        <taxon>Bacteroidales</taxon>
        <taxon>Prevotellaceae</taxon>
        <taxon>Hoylesella</taxon>
    </lineage>
</organism>
<reference evidence="11 12" key="1">
    <citation type="submission" date="2014-07" db="EMBL/GenBank/DDBJ databases">
        <authorList>
            <person name="McCorrison J."/>
            <person name="Sanka R."/>
            <person name="Torralba M."/>
            <person name="Gillis M."/>
            <person name="Haft D.H."/>
            <person name="Methe B."/>
            <person name="Sutton G."/>
            <person name="Nelson K.E."/>
        </authorList>
    </citation>
    <scope>NUCLEOTIDE SEQUENCE [LARGE SCALE GENOMIC DNA]</scope>
    <source>
        <strain evidence="11 12">S9-PR14</strain>
    </source>
</reference>
<dbReference type="GO" id="GO:0004222">
    <property type="term" value="F:metalloendopeptidase activity"/>
    <property type="evidence" value="ECO:0007669"/>
    <property type="project" value="InterPro"/>
</dbReference>
<keyword evidence="7" id="KW-0482">Metalloprotease</keyword>
<keyword evidence="3" id="KW-0645">Protease</keyword>
<dbReference type="AlphaFoldDB" id="A0A098YU03"/>
<comment type="cofactor">
    <cofactor evidence="1">
        <name>Zn(2+)</name>
        <dbReference type="ChEBI" id="CHEBI:29105"/>
    </cofactor>
</comment>
<accession>A0A098YU03</accession>
<dbReference type="PANTHER" id="PTHR43690">
    <property type="entry name" value="NARDILYSIN"/>
    <property type="match status" value="1"/>
</dbReference>
<evidence type="ECO:0000256" key="1">
    <source>
        <dbReference type="ARBA" id="ARBA00001947"/>
    </source>
</evidence>
<feature type="domain" description="Peptidase M16 C-terminal" evidence="10">
    <location>
        <begin position="696"/>
        <end position="874"/>
    </location>
</feature>
<dbReference type="GO" id="GO:0046872">
    <property type="term" value="F:metal ion binding"/>
    <property type="evidence" value="ECO:0007669"/>
    <property type="project" value="UniProtKB-KW"/>
</dbReference>
<sequence length="947" mass="108525">MHIKLTTCRISLLSLLLVISISISRAGSTTFPPLSPNAVEGKLSNGLRYILVPTTNQSHKIEMRMIMRIGSLVEDEEQRGCAHFLEHLAFEGTKHFPNRTMIQAFEAQGMKYGRDINAFTGFDRTIYSLSLPITSAQQRSEILQLALHSASDWLGAIDISTSHVENEKGTIIEELRSYTLPDDFYTLKIGTGRYPKRMPLGSEQEIKAVTPKALLQYYNKWYKPHNATIIIVGDVDVNEAKHLISTTLGHLPNTNKQTPPPTYPLTYSKGTNYMVLTDSLQTTQKIDWIIPHVMPFTTNLHNMLERKRMAIVCSLLNNRLKESGTRCEVYDSWYLANKNHFTFSFSSTHNSILLQSIRAASAECRRIVKQGICSIELQHLIKKQQEKMIVEKEDKTATEICDDLIDYVIFGERRIYSNQEANQLKVLLSKTTSKDIVKRLSFLLKQMRKSSLIAYNSHSDNSLSKQAIIQAWQQGQRQNMERYTFHPLHPSSPSTSIQRPEWDLKTYKIAKGAIINQNYHKNLEVTDIKLSNGIRLLLKPTNTADSTIYIAWIGRGGMADLTTLQQKRYYDAIAYVDLGGIQGLPNDTLSDIMMQKSLSMALGVDQYWHQLLASGPVCNSSSLFRLIREKIMHPGLDYPLFEYLKQSEIANNGKETLLQRMMKRDTNRLIDICIDSLVGNGRDKTFLMNKADWQQLNLDTLATYYKRTFGDLCNTTIILTGGFDLTKIIPQAVTIFSEMLQQDAMPLDNRPISLPHNEVRKVFIDNESHQKGTLYMVLPFNYHPELRTSLCMKLMRDLLQERVIDILREKLHIVYSPYVDLFYDGYPQQRAYLQLTIDADKNNLEKVEQTLCNIVTQFQDTAVSTANLEKMKRSFLVAKQQALSNDTPVEWKNALTSLIKNDESIADFNHYESILQQITAQEIQQKFKHYIKLNKRIVLIKTDETKK</sequence>
<evidence type="ECO:0000256" key="7">
    <source>
        <dbReference type="ARBA" id="ARBA00023049"/>
    </source>
</evidence>
<dbReference type="Proteomes" id="UP000029723">
    <property type="component" value="Unassembled WGS sequence"/>
</dbReference>
<evidence type="ECO:0000256" key="8">
    <source>
        <dbReference type="RuleBase" id="RU004447"/>
    </source>
</evidence>
<evidence type="ECO:0000259" key="10">
    <source>
        <dbReference type="Pfam" id="PF05193"/>
    </source>
</evidence>
<keyword evidence="5" id="KW-0378">Hydrolase</keyword>
<dbReference type="InterPro" id="IPR007863">
    <property type="entry name" value="Peptidase_M16_C"/>
</dbReference>
<dbReference type="SUPFAM" id="SSF63411">
    <property type="entry name" value="LuxS/MPP-like metallohydrolase"/>
    <property type="match status" value="3"/>
</dbReference>
<keyword evidence="6" id="KW-0862">Zinc</keyword>
<comment type="caution">
    <text evidence="11">The sequence shown here is derived from an EMBL/GenBank/DDBJ whole genome shotgun (WGS) entry which is preliminary data.</text>
</comment>
<dbReference type="PROSITE" id="PS00143">
    <property type="entry name" value="INSULINASE"/>
    <property type="match status" value="1"/>
</dbReference>
<proteinExistence type="inferred from homology"/>
<evidence type="ECO:0000313" key="12">
    <source>
        <dbReference type="Proteomes" id="UP000029723"/>
    </source>
</evidence>
<keyword evidence="4" id="KW-0479">Metal-binding</keyword>
<dbReference type="InterPro" id="IPR011249">
    <property type="entry name" value="Metalloenz_LuxS/M16"/>
</dbReference>
<evidence type="ECO:0000256" key="6">
    <source>
        <dbReference type="ARBA" id="ARBA00022833"/>
    </source>
</evidence>
<comment type="similarity">
    <text evidence="2 8">Belongs to the peptidase M16 family.</text>
</comment>
<evidence type="ECO:0000256" key="3">
    <source>
        <dbReference type="ARBA" id="ARBA00022670"/>
    </source>
</evidence>
<evidence type="ECO:0000259" key="9">
    <source>
        <dbReference type="Pfam" id="PF00675"/>
    </source>
</evidence>